<comment type="caution">
    <text evidence="1">The sequence shown here is derived from an EMBL/GenBank/DDBJ whole genome shotgun (WGS) entry which is preliminary data.</text>
</comment>
<accession>A0AAV4T8Z9</accession>
<protein>
    <submittedName>
        <fullName evidence="1">Uncharacterized protein</fullName>
    </submittedName>
</protein>
<organism evidence="1 2">
    <name type="scientific">Caerostris extrusa</name>
    <name type="common">Bark spider</name>
    <name type="synonym">Caerostris bankana</name>
    <dbReference type="NCBI Taxonomy" id="172846"/>
    <lineage>
        <taxon>Eukaryota</taxon>
        <taxon>Metazoa</taxon>
        <taxon>Ecdysozoa</taxon>
        <taxon>Arthropoda</taxon>
        <taxon>Chelicerata</taxon>
        <taxon>Arachnida</taxon>
        <taxon>Araneae</taxon>
        <taxon>Araneomorphae</taxon>
        <taxon>Entelegynae</taxon>
        <taxon>Araneoidea</taxon>
        <taxon>Araneidae</taxon>
        <taxon>Caerostris</taxon>
    </lineage>
</organism>
<gene>
    <name evidence="1" type="ORF">CEXT_87151</name>
</gene>
<sequence>MTVLSHKRGALSSAVISYTFADPFSREIGPGKELVQSLSFPATIWKGGCRGGEDERNGKRVANRLPPGQSFACGTRARDSGKSCMLLLL</sequence>
<keyword evidence="2" id="KW-1185">Reference proteome</keyword>
<name>A0AAV4T8Z9_CAEEX</name>
<dbReference type="EMBL" id="BPLR01010739">
    <property type="protein sequence ID" value="GIY41679.1"/>
    <property type="molecule type" value="Genomic_DNA"/>
</dbReference>
<evidence type="ECO:0000313" key="2">
    <source>
        <dbReference type="Proteomes" id="UP001054945"/>
    </source>
</evidence>
<reference evidence="1 2" key="1">
    <citation type="submission" date="2021-06" db="EMBL/GenBank/DDBJ databases">
        <title>Caerostris extrusa draft genome.</title>
        <authorList>
            <person name="Kono N."/>
            <person name="Arakawa K."/>
        </authorList>
    </citation>
    <scope>NUCLEOTIDE SEQUENCE [LARGE SCALE GENOMIC DNA]</scope>
</reference>
<dbReference type="AlphaFoldDB" id="A0AAV4T8Z9"/>
<proteinExistence type="predicted"/>
<evidence type="ECO:0000313" key="1">
    <source>
        <dbReference type="EMBL" id="GIY41679.1"/>
    </source>
</evidence>
<dbReference type="Proteomes" id="UP001054945">
    <property type="component" value="Unassembled WGS sequence"/>
</dbReference>